<name>A0ABN7L4N9_9BURK</name>
<evidence type="ECO:0000313" key="3">
    <source>
        <dbReference type="Proteomes" id="UP000672526"/>
    </source>
</evidence>
<dbReference type="PIRSF" id="PIRSF028477">
    <property type="entry name" value="UCP028477"/>
    <property type="match status" value="1"/>
</dbReference>
<protein>
    <recommendedName>
        <fullName evidence="4">DUF2145 domain-containing protein</fullName>
    </recommendedName>
</protein>
<keyword evidence="3" id="KW-1185">Reference proteome</keyword>
<evidence type="ECO:0000256" key="1">
    <source>
        <dbReference type="SAM" id="SignalP"/>
    </source>
</evidence>
<dbReference type="InterPro" id="IPR014547">
    <property type="entry name" value="UCP028477"/>
</dbReference>
<evidence type="ECO:0000313" key="2">
    <source>
        <dbReference type="EMBL" id="CAE6730695.1"/>
    </source>
</evidence>
<proteinExistence type="predicted"/>
<feature type="signal peptide" evidence="1">
    <location>
        <begin position="1"/>
        <end position="21"/>
    </location>
</feature>
<comment type="caution">
    <text evidence="2">The sequence shown here is derived from an EMBL/GenBank/DDBJ whole genome shotgun (WGS) entry which is preliminary data.</text>
</comment>
<dbReference type="Proteomes" id="UP000672526">
    <property type="component" value="Unassembled WGS sequence"/>
</dbReference>
<dbReference type="RefSeq" id="WP_236066780.1">
    <property type="nucleotide sequence ID" value="NZ_CAJNBK010000004.1"/>
</dbReference>
<organism evidence="2 3">
    <name type="scientific">Paraburkholderia haematera</name>
    <dbReference type="NCBI Taxonomy" id="2793077"/>
    <lineage>
        <taxon>Bacteria</taxon>
        <taxon>Pseudomonadati</taxon>
        <taxon>Pseudomonadota</taxon>
        <taxon>Betaproteobacteria</taxon>
        <taxon>Burkholderiales</taxon>
        <taxon>Burkholderiaceae</taxon>
        <taxon>Paraburkholderia</taxon>
    </lineage>
</organism>
<evidence type="ECO:0008006" key="4">
    <source>
        <dbReference type="Google" id="ProtNLM"/>
    </source>
</evidence>
<keyword evidence="1" id="KW-0732">Signal</keyword>
<sequence>MNLRRLLISVLAIAIVGPAHVSMAVAAQPALSTASNFCGRSQPFTAAQQDKLLRFAAVVRQEVAATDSGAVLISRSGLNLSRFGIRYSHAAVALRKESGTWMVRQLYYDCDEGRPRLYDQGLAGFVMGIDDVSHGYISIVQLPVGAGDALRNTALDTSRALQLLAATYSANAYPFSVRYQNCNQWVAELLALSWGNIDGGRELRERAQNWLREAKYTPQPVDVDSHLLMFAATFVPHVHLDDHPQEDIFAMQLKVSLPSTVETFVRDRQPDSERIEICYADKRIVVHRGWTPIADGCEPAEEDRVVSLD</sequence>
<accession>A0ABN7L4N9</accession>
<gene>
    <name evidence="2" type="ORF">R69888_02046</name>
</gene>
<dbReference type="EMBL" id="CAJNBK010000004">
    <property type="protein sequence ID" value="CAE6730695.1"/>
    <property type="molecule type" value="Genomic_DNA"/>
</dbReference>
<reference evidence="2 3" key="1">
    <citation type="submission" date="2021-02" db="EMBL/GenBank/DDBJ databases">
        <authorList>
            <person name="Vanwijnsberghe S."/>
        </authorList>
    </citation>
    <scope>NUCLEOTIDE SEQUENCE [LARGE SCALE GENOMIC DNA]</scope>
    <source>
        <strain evidence="2 3">LMG 31837</strain>
    </source>
</reference>
<feature type="chain" id="PRO_5045823082" description="DUF2145 domain-containing protein" evidence="1">
    <location>
        <begin position="22"/>
        <end position="309"/>
    </location>
</feature>
<dbReference type="Pfam" id="PF09916">
    <property type="entry name" value="DUF2145"/>
    <property type="match status" value="1"/>
</dbReference>